<dbReference type="Proteomes" id="UP000266385">
    <property type="component" value="Unassembled WGS sequence"/>
</dbReference>
<dbReference type="PANTHER" id="PTHR43806:SF11">
    <property type="entry name" value="CEREVISIN-RELATED"/>
    <property type="match status" value="1"/>
</dbReference>
<comment type="similarity">
    <text evidence="1 7">Belongs to the peptidase S8 family.</text>
</comment>
<reference evidence="9 10" key="1">
    <citation type="submission" date="2018-08" db="EMBL/GenBank/DDBJ databases">
        <title>Henriciella mobilis sp. nov., isolated from seawater.</title>
        <authorList>
            <person name="Cheng H."/>
            <person name="Wu Y.-H."/>
            <person name="Xu X.-W."/>
            <person name="Guo L.-L."/>
        </authorList>
    </citation>
    <scope>NUCLEOTIDE SEQUENCE [LARGE SCALE GENOMIC DNA]</scope>
    <source>
        <strain evidence="9 10">JN25</strain>
    </source>
</reference>
<dbReference type="AlphaFoldDB" id="A0A399RSB5"/>
<dbReference type="GO" id="GO:0004252">
    <property type="term" value="F:serine-type endopeptidase activity"/>
    <property type="evidence" value="ECO:0007669"/>
    <property type="project" value="UniProtKB-UniRule"/>
</dbReference>
<dbReference type="SUPFAM" id="SSF52743">
    <property type="entry name" value="Subtilisin-like"/>
    <property type="match status" value="1"/>
</dbReference>
<dbReference type="InterPro" id="IPR034061">
    <property type="entry name" value="Peptidases_S8_Autotransporter"/>
</dbReference>
<evidence type="ECO:0000256" key="6">
    <source>
        <dbReference type="PIRSR" id="PIRSR615500-1"/>
    </source>
</evidence>
<feature type="active site" description="Charge relay system" evidence="6 7">
    <location>
        <position position="78"/>
    </location>
</feature>
<feature type="active site" description="Charge relay system" evidence="6 7">
    <location>
        <position position="302"/>
    </location>
</feature>
<dbReference type="InterPro" id="IPR022398">
    <property type="entry name" value="Peptidase_S8_His-AS"/>
</dbReference>
<dbReference type="CDD" id="cd04848">
    <property type="entry name" value="Peptidases_S8_Autotransporter_serine_protease_like"/>
    <property type="match status" value="1"/>
</dbReference>
<dbReference type="PROSITE" id="PS00137">
    <property type="entry name" value="SUBTILASE_HIS"/>
    <property type="match status" value="1"/>
</dbReference>
<evidence type="ECO:0000259" key="8">
    <source>
        <dbReference type="Pfam" id="PF00082"/>
    </source>
</evidence>
<dbReference type="Pfam" id="PF00082">
    <property type="entry name" value="Peptidase_S8"/>
    <property type="match status" value="1"/>
</dbReference>
<name>A0A399RSB5_9PROT</name>
<evidence type="ECO:0000256" key="4">
    <source>
        <dbReference type="ARBA" id="ARBA00022801"/>
    </source>
</evidence>
<dbReference type="PROSITE" id="PS51892">
    <property type="entry name" value="SUBTILASE"/>
    <property type="match status" value="1"/>
</dbReference>
<evidence type="ECO:0000256" key="3">
    <source>
        <dbReference type="ARBA" id="ARBA00022729"/>
    </source>
</evidence>
<keyword evidence="2 7" id="KW-0645">Protease</keyword>
<evidence type="ECO:0000256" key="2">
    <source>
        <dbReference type="ARBA" id="ARBA00022670"/>
    </source>
</evidence>
<feature type="domain" description="Peptidase S8/S53" evidence="8">
    <location>
        <begin position="33"/>
        <end position="339"/>
    </location>
</feature>
<proteinExistence type="inferred from homology"/>
<dbReference type="InterPro" id="IPR000209">
    <property type="entry name" value="Peptidase_S8/S53_dom"/>
</dbReference>
<gene>
    <name evidence="9" type="ORF">D1223_03315</name>
</gene>
<evidence type="ECO:0000256" key="5">
    <source>
        <dbReference type="ARBA" id="ARBA00022825"/>
    </source>
</evidence>
<evidence type="ECO:0000313" key="9">
    <source>
        <dbReference type="EMBL" id="RIJ32889.1"/>
    </source>
</evidence>
<feature type="active site" description="Charge relay system" evidence="6 7">
    <location>
        <position position="42"/>
    </location>
</feature>
<protein>
    <recommendedName>
        <fullName evidence="8">Peptidase S8/S53 domain-containing protein</fullName>
    </recommendedName>
</protein>
<keyword evidence="10" id="KW-1185">Reference proteome</keyword>
<dbReference type="PANTHER" id="PTHR43806">
    <property type="entry name" value="PEPTIDASE S8"/>
    <property type="match status" value="1"/>
</dbReference>
<keyword evidence="5 7" id="KW-0720">Serine protease</keyword>
<dbReference type="PRINTS" id="PR00723">
    <property type="entry name" value="SUBTILISIN"/>
</dbReference>
<evidence type="ECO:0000256" key="1">
    <source>
        <dbReference type="ARBA" id="ARBA00011073"/>
    </source>
</evidence>
<evidence type="ECO:0000256" key="7">
    <source>
        <dbReference type="PROSITE-ProRule" id="PRU01240"/>
    </source>
</evidence>
<dbReference type="PROSITE" id="PS00138">
    <property type="entry name" value="SUBTILASE_SER"/>
    <property type="match status" value="1"/>
</dbReference>
<dbReference type="InterPro" id="IPR050131">
    <property type="entry name" value="Peptidase_S8_subtilisin-like"/>
</dbReference>
<organism evidence="9 10">
    <name type="scientific">Henriciella mobilis</name>
    <dbReference type="NCBI Taxonomy" id="2305467"/>
    <lineage>
        <taxon>Bacteria</taxon>
        <taxon>Pseudomonadati</taxon>
        <taxon>Pseudomonadota</taxon>
        <taxon>Alphaproteobacteria</taxon>
        <taxon>Hyphomonadales</taxon>
        <taxon>Hyphomonadaceae</taxon>
        <taxon>Henriciella</taxon>
    </lineage>
</organism>
<evidence type="ECO:0000313" key="10">
    <source>
        <dbReference type="Proteomes" id="UP000266385"/>
    </source>
</evidence>
<dbReference type="EMBL" id="QWFX01000005">
    <property type="protein sequence ID" value="RIJ32889.1"/>
    <property type="molecule type" value="Genomic_DNA"/>
</dbReference>
<accession>A0A399RSB5</accession>
<dbReference type="InterPro" id="IPR015500">
    <property type="entry name" value="Peptidase_S8_subtilisin-rel"/>
</dbReference>
<sequence>MGDPGDFETSEYNFTEGLPFLGASSAYAAGATGQGITIAVIDTSFDPDHPDLVGRILSTSFDINADTRAADDIDNEGHGTLVAGVIAANKNDLAGHGIAFESDILAIRADRPGSCQETGEDAGCRFPDQDLADAIDAAIDRGVRIINLSLGGTPDTNPILEDAVRRAAAAGILVVISAGNDAEPAGSDPDTGDPIAATGTSLNEPANVAGTSGTFGRVVAVGSVDLNGIISDFSNRAGDGSEPGSDPNNKNFYILAPGEGVVTTGPDDDIFFPDLPTCGPGEVNGCNDTDDEGDYYIVSGTSFAAPYVSGALALMLDLFPNMTPEDALSALLESADDYVSTSPDLIREETAGVGVDAVSGVGTMNLAAAFAPQGTTSFTINGKAIPTGYSYAPAAGAFGDWASQPGALGELVFTDKFNRAYRFDAASNMPAGKARVADFDYRADAAAGQSHAVRQGPVTFAWHQPAFRDDPAIPYDEAPMGQFTAQYDFSGGSIEFGRGFGAKSLAPEVSLINEAGARTGFSDGGWARFSHDVGEMSFEIFSSDDEDLSVSGVGLSRIEERWGVRGQISTIRDERTALGGVIQGRFGGEDRSQLSAYALEGAYRPMRSLRLSAGVEAATVDLPGVETSNVWTSRWSVGADTVTAFGQFGLTVAQPRRAEGGTFDFVGVTGLDEDFNFVSETIRAPLSPSGREINYEASWGFGLPGGVDAGLTATLSTQPNHVANADPASVYWFSLSKSW</sequence>
<dbReference type="InterPro" id="IPR036852">
    <property type="entry name" value="Peptidase_S8/S53_dom_sf"/>
</dbReference>
<dbReference type="GO" id="GO:0006508">
    <property type="term" value="P:proteolysis"/>
    <property type="evidence" value="ECO:0007669"/>
    <property type="project" value="UniProtKB-KW"/>
</dbReference>
<dbReference type="InterPro" id="IPR023828">
    <property type="entry name" value="Peptidase_S8_Ser-AS"/>
</dbReference>
<comment type="caution">
    <text evidence="9">The sequence shown here is derived from an EMBL/GenBank/DDBJ whole genome shotgun (WGS) entry which is preliminary data.</text>
</comment>
<keyword evidence="4 7" id="KW-0378">Hydrolase</keyword>
<keyword evidence="3" id="KW-0732">Signal</keyword>
<dbReference type="Gene3D" id="3.40.50.200">
    <property type="entry name" value="Peptidase S8/S53 domain"/>
    <property type="match status" value="1"/>
</dbReference>